<dbReference type="Proteomes" id="UP000021108">
    <property type="component" value="Unassembled WGS sequence"/>
</dbReference>
<dbReference type="EMBL" id="JEXD01000007">
    <property type="protein sequence ID" value="EXC08405.1"/>
    <property type="molecule type" value="Genomic_DNA"/>
</dbReference>
<dbReference type="AlphaFoldDB" id="A0A009PIZ1"/>
<name>A0A009PIZ1_ACIBA</name>
<gene>
    <name evidence="1" type="ORF">J506_1383</name>
</gene>
<evidence type="ECO:0000313" key="1">
    <source>
        <dbReference type="EMBL" id="EXC08405.1"/>
    </source>
</evidence>
<reference evidence="1 2" key="1">
    <citation type="submission" date="2014-02" db="EMBL/GenBank/DDBJ databases">
        <title>Comparative genomics and transcriptomics to identify genetic mechanisms underlying the emergence of carbapenem resistant Acinetobacter baumannii (CRAb).</title>
        <authorList>
            <person name="Harris A.D."/>
            <person name="Johnson K.J."/>
            <person name="George J."/>
            <person name="Shefchek K."/>
            <person name="Daugherty S.C."/>
            <person name="Parankush S."/>
            <person name="Sadzewicz L."/>
            <person name="Tallon L."/>
            <person name="Sengamalay N."/>
            <person name="Hazen T.H."/>
            <person name="Rasko D.A."/>
        </authorList>
    </citation>
    <scope>NUCLEOTIDE SEQUENCE [LARGE SCALE GENOMIC DNA]</scope>
    <source>
        <strain evidence="1 2">625974</strain>
    </source>
</reference>
<organism evidence="1 2">
    <name type="scientific">Acinetobacter baumannii 625974</name>
    <dbReference type="NCBI Taxonomy" id="1310607"/>
    <lineage>
        <taxon>Bacteria</taxon>
        <taxon>Pseudomonadati</taxon>
        <taxon>Pseudomonadota</taxon>
        <taxon>Gammaproteobacteria</taxon>
        <taxon>Moraxellales</taxon>
        <taxon>Moraxellaceae</taxon>
        <taxon>Acinetobacter</taxon>
        <taxon>Acinetobacter calcoaceticus/baumannii complex</taxon>
    </lineage>
</organism>
<accession>A0A009PIZ1</accession>
<comment type="caution">
    <text evidence="1">The sequence shown here is derived from an EMBL/GenBank/DDBJ whole genome shotgun (WGS) entry which is preliminary data.</text>
</comment>
<proteinExistence type="predicted"/>
<evidence type="ECO:0000313" key="2">
    <source>
        <dbReference type="Proteomes" id="UP000021108"/>
    </source>
</evidence>
<dbReference type="PATRIC" id="fig|1310607.3.peg.1337"/>
<sequence length="47" mass="5243">MASAEALQKTEYGQYLKKYGKSQIQLETTKTEGLLILHPNIFDDGLG</sequence>
<protein>
    <submittedName>
        <fullName evidence="1">Uncharacterized protein</fullName>
    </submittedName>
</protein>